<dbReference type="AlphaFoldDB" id="A0AB35JYI2"/>
<organism evidence="2 3">
    <name type="scientific">Pseudomonas syringae pv. syringae</name>
    <dbReference type="NCBI Taxonomy" id="321"/>
    <lineage>
        <taxon>Bacteria</taxon>
        <taxon>Pseudomonadati</taxon>
        <taxon>Pseudomonadota</taxon>
        <taxon>Gammaproteobacteria</taxon>
        <taxon>Pseudomonadales</taxon>
        <taxon>Pseudomonadaceae</taxon>
        <taxon>Pseudomonas</taxon>
        <taxon>Pseudomonas syringae</taxon>
    </lineage>
</organism>
<reference evidence="2" key="1">
    <citation type="submission" date="2021-04" db="EMBL/GenBank/DDBJ databases">
        <title>Genome Sequence and Comparative Genome Analysis of Pseudomonas syringae pv. syringae strains EC33 and LMG5496 isolated from Citrus plants from Tunisia and Greece.</title>
        <authorList>
            <person name="Abdellatif E."/>
            <person name="Baeyen S."/>
        </authorList>
    </citation>
    <scope>NUCLEOTIDE SEQUENCE</scope>
    <source>
        <strain evidence="2">LMG 5496</strain>
    </source>
</reference>
<comment type="caution">
    <text evidence="2">The sequence shown here is derived from an EMBL/GenBank/DDBJ whole genome shotgun (WGS) entry which is preliminary data.</text>
</comment>
<sequence length="179" mass="20000">MDTQSIDTNKVAYCTFELTGQPMSQLKCSNHESYEAFSGLTGFANDPAAVGDLKQGPLPPGRYYILDRESGGRMGWLREPVSDLFARTDRSHWFSLYRDDGSIDDETVVSNVTRGNFRLHPIGPLGLSEGCVTMTSQLGFDQLSIYLRNMDGDRIPGSEKKYYGVLDVIDPRNKNNALY</sequence>
<dbReference type="EMBL" id="JAGSOW010000015">
    <property type="protein sequence ID" value="MDC3738413.1"/>
    <property type="molecule type" value="Genomic_DNA"/>
</dbReference>
<proteinExistence type="predicted"/>
<dbReference type="RefSeq" id="WP_272235327.1">
    <property type="nucleotide sequence ID" value="NZ_JAGSOW010000015.1"/>
</dbReference>
<evidence type="ECO:0000259" key="1">
    <source>
        <dbReference type="Pfam" id="PF10908"/>
    </source>
</evidence>
<dbReference type="Pfam" id="PF10908">
    <property type="entry name" value="Tlde1_dom"/>
    <property type="match status" value="1"/>
</dbReference>
<evidence type="ECO:0000313" key="2">
    <source>
        <dbReference type="EMBL" id="MDC3738413.1"/>
    </source>
</evidence>
<evidence type="ECO:0000313" key="3">
    <source>
        <dbReference type="Proteomes" id="UP001220207"/>
    </source>
</evidence>
<name>A0AB35JYI2_PSESY</name>
<dbReference type="InterPro" id="IPR021225">
    <property type="entry name" value="Tlde1_dom"/>
</dbReference>
<accession>A0AB35JYI2</accession>
<gene>
    <name evidence="2" type="ORF">KDL27_21735</name>
</gene>
<dbReference type="Proteomes" id="UP001220207">
    <property type="component" value="Unassembled WGS sequence"/>
</dbReference>
<feature type="domain" description="Tlde1" evidence="1">
    <location>
        <begin position="33"/>
        <end position="156"/>
    </location>
</feature>
<protein>
    <submittedName>
        <fullName evidence="2">DUF2778 domain-containing protein</fullName>
    </submittedName>
</protein>